<dbReference type="AlphaFoldDB" id="A0A847UHL3"/>
<gene>
    <name evidence="2" type="ORF">GOC77_18585</name>
</gene>
<feature type="transmembrane region" description="Helical" evidence="1">
    <location>
        <begin position="367"/>
        <end position="389"/>
    </location>
</feature>
<proteinExistence type="predicted"/>
<comment type="caution">
    <text evidence="2">The sequence shown here is derived from an EMBL/GenBank/DDBJ whole genome shotgun (WGS) entry which is preliminary data.</text>
</comment>
<name>A0A847UHL3_HALAR</name>
<keyword evidence="1" id="KW-0812">Transmembrane</keyword>
<protein>
    <recommendedName>
        <fullName evidence="4">Glycosyltransferase RgtA/B/C/D-like domain-containing protein</fullName>
    </recommendedName>
</protein>
<sequence length="605" mass="67484">MSNKTPRWLALVGLVCLLGAVAVVYLVPEANQYELSLYDAYPLYFWMLLIGSMFLGTMVILADARQSEGRSWLFGLALVLLADTILLLLPYLRGYKLWGRGDTLSHLGFARDIVADGDIGANIYPPIHLLMVAISEAAGIELAVTTLFLPFVFSVVYLGGMFYLLRTLFGDRTQVLYGLVFVLLPILGPAHTMLRPFDMSLALVPLVLYLFVKSQRSPTTAVRAVFVFALVGFVFYHPLTALFGIILFFLYVGGRYAPRVREQFASPTNFVSLSVAVFAIWYTNYAGIILRFNRLYETLFGSRGGSAPISGYTQTAQEASPALIDLVRVAFFKYGIEGVLFGLGFAFIGLLLLLIRQGDYAITTYDTMLAGSMALFSLGGLAFLVLPLIVPHERPFQIAKITAVILSGQLFLMTWDVVGWQRHTSLFETGFRATTAVVLLLVISLSVFTLYPAPLQSESNEQVTEMELSGTKWMTEHGTATNRFLEFDMRYYRFYHAQYGIGTHPFEGGSSAMAPPPHFNYTEYATLGQSYETDQYMLITRKGRIVYPQGFPDYSGLWRYDPADFEQIERDTTIHRTYDNGDVQLYYVDGVGNMTTEATGPVTAG</sequence>
<keyword evidence="1" id="KW-0472">Membrane</keyword>
<dbReference type="EMBL" id="WOWA01000011">
    <property type="protein sequence ID" value="NLV15273.1"/>
    <property type="molecule type" value="Genomic_DNA"/>
</dbReference>
<feature type="transmembrane region" description="Helical" evidence="1">
    <location>
        <begin position="142"/>
        <end position="163"/>
    </location>
</feature>
<keyword evidence="1" id="KW-1133">Transmembrane helix</keyword>
<evidence type="ECO:0008006" key="4">
    <source>
        <dbReference type="Google" id="ProtNLM"/>
    </source>
</evidence>
<dbReference type="RefSeq" id="WP_170098622.1">
    <property type="nucleotide sequence ID" value="NZ_WOWA01000011.1"/>
</dbReference>
<organism evidence="2 3">
    <name type="scientific">Haloarcula argentinensis</name>
    <dbReference type="NCBI Taxonomy" id="43776"/>
    <lineage>
        <taxon>Archaea</taxon>
        <taxon>Methanobacteriati</taxon>
        <taxon>Methanobacteriota</taxon>
        <taxon>Stenosarchaea group</taxon>
        <taxon>Halobacteria</taxon>
        <taxon>Halobacteriales</taxon>
        <taxon>Haloarculaceae</taxon>
        <taxon>Haloarcula</taxon>
    </lineage>
</organism>
<reference evidence="2" key="1">
    <citation type="submission" date="2019-12" db="EMBL/GenBank/DDBJ databases">
        <title>Whole genome sequencing of Haloarcula argentinensis strain pws5.</title>
        <authorList>
            <person name="Verma D.K."/>
            <person name="Gopal K."/>
            <person name="Prasad E.S."/>
        </authorList>
    </citation>
    <scope>NUCLEOTIDE SEQUENCE</scope>
    <source>
        <strain evidence="2">Pws5</strain>
    </source>
</reference>
<feature type="transmembrane region" description="Helical" evidence="1">
    <location>
        <begin position="42"/>
        <end position="61"/>
    </location>
</feature>
<evidence type="ECO:0000313" key="2">
    <source>
        <dbReference type="EMBL" id="NLV15273.1"/>
    </source>
</evidence>
<evidence type="ECO:0000256" key="1">
    <source>
        <dbReference type="SAM" id="Phobius"/>
    </source>
</evidence>
<feature type="transmembrane region" description="Helical" evidence="1">
    <location>
        <begin position="175"/>
        <end position="191"/>
    </location>
</feature>
<feature type="transmembrane region" description="Helical" evidence="1">
    <location>
        <begin position="334"/>
        <end position="355"/>
    </location>
</feature>
<evidence type="ECO:0000313" key="3">
    <source>
        <dbReference type="Proteomes" id="UP000641625"/>
    </source>
</evidence>
<dbReference type="Proteomes" id="UP000641625">
    <property type="component" value="Unassembled WGS sequence"/>
</dbReference>
<feature type="transmembrane region" description="Helical" evidence="1">
    <location>
        <begin position="270"/>
        <end position="290"/>
    </location>
</feature>
<accession>A0A847UHL3</accession>
<feature type="transmembrane region" description="Helical" evidence="1">
    <location>
        <begin position="224"/>
        <end position="250"/>
    </location>
</feature>
<feature type="transmembrane region" description="Helical" evidence="1">
    <location>
        <begin position="73"/>
        <end position="92"/>
    </location>
</feature>
<feature type="transmembrane region" description="Helical" evidence="1">
    <location>
        <begin position="430"/>
        <end position="451"/>
    </location>
</feature>
<feature type="transmembrane region" description="Helical" evidence="1">
    <location>
        <begin position="401"/>
        <end position="418"/>
    </location>
</feature>